<name>A0A2N8PJW0_STRNR</name>
<evidence type="ECO:0000313" key="2">
    <source>
        <dbReference type="Proteomes" id="UP000236047"/>
    </source>
</evidence>
<dbReference type="RefSeq" id="WP_073447306.1">
    <property type="nucleotide sequence ID" value="NZ_LJSN01000002.1"/>
</dbReference>
<evidence type="ECO:0008006" key="3">
    <source>
        <dbReference type="Google" id="ProtNLM"/>
    </source>
</evidence>
<reference evidence="2" key="1">
    <citation type="submission" date="2015-09" db="EMBL/GenBank/DDBJ databases">
        <authorList>
            <person name="Graham D.E."/>
            <person name="Mahan K.M."/>
            <person name="Klingeman D.M."/>
            <person name="Fida T."/>
            <person name="Giannone R.J."/>
            <person name="Hettich R.L."/>
            <person name="Parry R.J."/>
            <person name="Spain J.C."/>
        </authorList>
    </citation>
    <scope>NUCLEOTIDE SEQUENCE [LARGE SCALE GENOMIC DNA]</scope>
    <source>
        <strain evidence="2">JCM 4701</strain>
    </source>
</reference>
<comment type="caution">
    <text evidence="1">The sequence shown here is derived from an EMBL/GenBank/DDBJ whole genome shotgun (WGS) entry which is preliminary data.</text>
</comment>
<keyword evidence="2" id="KW-1185">Reference proteome</keyword>
<dbReference type="Proteomes" id="UP000236047">
    <property type="component" value="Unassembled WGS sequence"/>
</dbReference>
<dbReference type="EMBL" id="LJSN01000002">
    <property type="protein sequence ID" value="PNE41281.1"/>
    <property type="molecule type" value="Genomic_DNA"/>
</dbReference>
<sequence length="62" mass="7369">MQRAEAAYEYSQRLSHNVRTTKDRQRREGRWLSAAPLGLEINDPKDRKKRPGERWGVIEDVF</sequence>
<protein>
    <recommendedName>
        <fullName evidence="3">Transposase</fullName>
    </recommendedName>
</protein>
<proteinExistence type="predicted"/>
<accession>A0A2N8PJW0</accession>
<evidence type="ECO:0000313" key="1">
    <source>
        <dbReference type="EMBL" id="PNE41281.1"/>
    </source>
</evidence>
<gene>
    <name evidence="1" type="ORF">AOB60_11390</name>
</gene>
<organism evidence="1 2">
    <name type="scientific">Streptomyces noursei</name>
    <name type="common">Streptomyces albulus</name>
    <dbReference type="NCBI Taxonomy" id="1971"/>
    <lineage>
        <taxon>Bacteria</taxon>
        <taxon>Bacillati</taxon>
        <taxon>Actinomycetota</taxon>
        <taxon>Actinomycetes</taxon>
        <taxon>Kitasatosporales</taxon>
        <taxon>Streptomycetaceae</taxon>
        <taxon>Streptomyces</taxon>
    </lineage>
</organism>
<dbReference type="AlphaFoldDB" id="A0A2N8PJW0"/>